<dbReference type="AlphaFoldDB" id="A0A7K1FM05"/>
<dbReference type="CDD" id="cd02000">
    <property type="entry name" value="TPP_E1_PDC_ADC_BCADC"/>
    <property type="match status" value="1"/>
</dbReference>
<evidence type="ECO:0000313" key="5">
    <source>
        <dbReference type="EMBL" id="MTD15185.1"/>
    </source>
</evidence>
<dbReference type="RefSeq" id="WP_154769139.1">
    <property type="nucleotide sequence ID" value="NZ_WLYK01000005.1"/>
</dbReference>
<dbReference type="GO" id="GO:0000287">
    <property type="term" value="F:magnesium ion binding"/>
    <property type="evidence" value="ECO:0007669"/>
    <property type="project" value="UniProtKB-ARBA"/>
</dbReference>
<feature type="domain" description="Dehydrogenase E1 component" evidence="4">
    <location>
        <begin position="41"/>
        <end position="321"/>
    </location>
</feature>
<evidence type="ECO:0000256" key="3">
    <source>
        <dbReference type="ARBA" id="ARBA00023052"/>
    </source>
</evidence>
<dbReference type="InterPro" id="IPR001017">
    <property type="entry name" value="DH_E1"/>
</dbReference>
<evidence type="ECO:0000256" key="1">
    <source>
        <dbReference type="ARBA" id="ARBA00001964"/>
    </source>
</evidence>
<comment type="caution">
    <text evidence="5">The sequence shown here is derived from an EMBL/GenBank/DDBJ whole genome shotgun (WGS) entry which is preliminary data.</text>
</comment>
<sequence>MTSLQDAPPDSTTAESVTKEQLSRLFSSMAREEAVDVRIRNGIKRGEFATVIWPSRGQEAISAAIGLALRPDDRLVTTYRGLHDHVAKGVPLPEIIGEVLGTSTGASRGKGGTMHIADPDHGVMMTTGIVGSGVPVAVGLALAAVKDGVDRVAVVTFGDGATNTGSFHEGVNLAAVWKLPVIFVCQNNLYAEMTPVEETMAIEHVAQRALGLGLPGVTVDGNDPVATYQVIRDAVALARAGGGPTLIEAVTFRFEGHYAGDGGKYIPAEQYAEAKLHDPMVTFPRFLLENGFTAAELDEIRQQAADEVEAAVKVVVAAPPADLEEIRTDVYADGLVVTHD</sequence>
<keyword evidence="3" id="KW-0786">Thiamine pyrophosphate</keyword>
<dbReference type="GO" id="GO:0006086">
    <property type="term" value="P:pyruvate decarboxylation to acetyl-CoA"/>
    <property type="evidence" value="ECO:0007669"/>
    <property type="project" value="TreeGrafter"/>
</dbReference>
<keyword evidence="6" id="KW-1185">Reference proteome</keyword>
<accession>A0A7K1FM05</accession>
<organism evidence="5 6">
    <name type="scientific">Nakamurella alba</name>
    <dbReference type="NCBI Taxonomy" id="2665158"/>
    <lineage>
        <taxon>Bacteria</taxon>
        <taxon>Bacillati</taxon>
        <taxon>Actinomycetota</taxon>
        <taxon>Actinomycetes</taxon>
        <taxon>Nakamurellales</taxon>
        <taxon>Nakamurellaceae</taxon>
        <taxon>Nakamurella</taxon>
    </lineage>
</organism>
<protein>
    <submittedName>
        <fullName evidence="5">Thiamine pyrophosphate-dependent dehydrogenase E1 component subunit alpha</fullName>
    </submittedName>
</protein>
<dbReference type="Proteomes" id="UP000460221">
    <property type="component" value="Unassembled WGS sequence"/>
</dbReference>
<proteinExistence type="predicted"/>
<gene>
    <name evidence="5" type="ORF">GIS00_14675</name>
</gene>
<evidence type="ECO:0000259" key="4">
    <source>
        <dbReference type="Pfam" id="PF00676"/>
    </source>
</evidence>
<comment type="cofactor">
    <cofactor evidence="1">
        <name>thiamine diphosphate</name>
        <dbReference type="ChEBI" id="CHEBI:58937"/>
    </cofactor>
</comment>
<dbReference type="InterPro" id="IPR029061">
    <property type="entry name" value="THDP-binding"/>
</dbReference>
<dbReference type="Gene3D" id="3.40.50.970">
    <property type="match status" value="1"/>
</dbReference>
<dbReference type="PANTHER" id="PTHR11516">
    <property type="entry name" value="PYRUVATE DEHYDROGENASE E1 COMPONENT, ALPHA SUBUNIT BACTERIAL AND ORGANELLAR"/>
    <property type="match status" value="1"/>
</dbReference>
<evidence type="ECO:0000256" key="2">
    <source>
        <dbReference type="ARBA" id="ARBA00023002"/>
    </source>
</evidence>
<dbReference type="GO" id="GO:0004739">
    <property type="term" value="F:pyruvate dehydrogenase (acetyl-transferring) activity"/>
    <property type="evidence" value="ECO:0007669"/>
    <property type="project" value="TreeGrafter"/>
</dbReference>
<reference evidence="5 6" key="1">
    <citation type="submission" date="2019-11" db="EMBL/GenBank/DDBJ databases">
        <authorList>
            <person name="Jiang L.-Q."/>
        </authorList>
    </citation>
    <scope>NUCLEOTIDE SEQUENCE [LARGE SCALE GENOMIC DNA]</scope>
    <source>
        <strain evidence="5 6">YIM 132087</strain>
    </source>
</reference>
<keyword evidence="2" id="KW-0560">Oxidoreductase</keyword>
<dbReference type="EMBL" id="WLYK01000005">
    <property type="protein sequence ID" value="MTD15185.1"/>
    <property type="molecule type" value="Genomic_DNA"/>
</dbReference>
<dbReference type="SUPFAM" id="SSF52518">
    <property type="entry name" value="Thiamin diphosphate-binding fold (THDP-binding)"/>
    <property type="match status" value="1"/>
</dbReference>
<dbReference type="InterPro" id="IPR050642">
    <property type="entry name" value="PDH_E1_Alpha_Subunit"/>
</dbReference>
<evidence type="ECO:0000313" key="6">
    <source>
        <dbReference type="Proteomes" id="UP000460221"/>
    </source>
</evidence>
<dbReference type="Pfam" id="PF00676">
    <property type="entry name" value="E1_dh"/>
    <property type="match status" value="1"/>
</dbReference>
<dbReference type="PANTHER" id="PTHR11516:SF60">
    <property type="entry name" value="PYRUVATE DEHYDROGENASE E1 COMPONENT SUBUNIT ALPHA"/>
    <property type="match status" value="1"/>
</dbReference>
<name>A0A7K1FM05_9ACTN</name>